<sequence>MTDGTAGKGSSAHGRYHHGDLAAALVTAGLELVRAGGPAALGLREATRVAGVSPSAAYRHFADRAALVSAVADQALHQAGRAMQARMDDHGADTDPARRARGHLRAVGLGYIDFALAEPGLFQLAFQTPGPSDATSDVATHYASPTDQVQHPLVLLMSALDELVEVGVLTAARRANAEWACWSAVHGLSDLATRGPLHAQDRAAVQQLAEYVVDAAIDGVVGGDPSEPSTTKPVTGAGAKRSRG</sequence>
<evidence type="ECO:0000313" key="7">
    <source>
        <dbReference type="EMBL" id="NYJ75096.1"/>
    </source>
</evidence>
<reference evidence="7 8" key="1">
    <citation type="submission" date="2020-07" db="EMBL/GenBank/DDBJ databases">
        <title>Sequencing the genomes of 1000 actinobacteria strains.</title>
        <authorList>
            <person name="Klenk H.-P."/>
        </authorList>
    </citation>
    <scope>NUCLEOTIDE SEQUENCE [LARGE SCALE GENOMIC DNA]</scope>
    <source>
        <strain evidence="7 8">DSM 29531</strain>
    </source>
</reference>
<dbReference type="Proteomes" id="UP000571817">
    <property type="component" value="Unassembled WGS sequence"/>
</dbReference>
<evidence type="ECO:0000256" key="5">
    <source>
        <dbReference type="SAM" id="MobiDB-lite"/>
    </source>
</evidence>
<keyword evidence="8" id="KW-1185">Reference proteome</keyword>
<evidence type="ECO:0000256" key="1">
    <source>
        <dbReference type="ARBA" id="ARBA00023015"/>
    </source>
</evidence>
<dbReference type="AlphaFoldDB" id="A0A853DBZ6"/>
<evidence type="ECO:0000256" key="2">
    <source>
        <dbReference type="ARBA" id="ARBA00023125"/>
    </source>
</evidence>
<feature type="domain" description="HTH tetR-type" evidence="6">
    <location>
        <begin position="19"/>
        <end position="79"/>
    </location>
</feature>
<dbReference type="Pfam" id="PF13305">
    <property type="entry name" value="TetR_C_33"/>
    <property type="match status" value="1"/>
</dbReference>
<dbReference type="GO" id="GO:0003700">
    <property type="term" value="F:DNA-binding transcription factor activity"/>
    <property type="evidence" value="ECO:0007669"/>
    <property type="project" value="TreeGrafter"/>
</dbReference>
<dbReference type="InterPro" id="IPR036271">
    <property type="entry name" value="Tet_transcr_reg_TetR-rel_C_sf"/>
</dbReference>
<dbReference type="PROSITE" id="PS50977">
    <property type="entry name" value="HTH_TETR_2"/>
    <property type="match status" value="1"/>
</dbReference>
<protein>
    <submittedName>
        <fullName evidence="7">AcrR family transcriptional regulator</fullName>
    </submittedName>
</protein>
<evidence type="ECO:0000256" key="4">
    <source>
        <dbReference type="PROSITE-ProRule" id="PRU00335"/>
    </source>
</evidence>
<dbReference type="InterPro" id="IPR009057">
    <property type="entry name" value="Homeodomain-like_sf"/>
</dbReference>
<evidence type="ECO:0000313" key="8">
    <source>
        <dbReference type="Proteomes" id="UP000571817"/>
    </source>
</evidence>
<dbReference type="InterPro" id="IPR050109">
    <property type="entry name" value="HTH-type_TetR-like_transc_reg"/>
</dbReference>
<accession>A0A853DBZ6</accession>
<dbReference type="PANTHER" id="PTHR30055">
    <property type="entry name" value="HTH-TYPE TRANSCRIPTIONAL REGULATOR RUTR"/>
    <property type="match status" value="1"/>
</dbReference>
<organism evidence="7 8">
    <name type="scientific">Allobranchiibius huperziae</name>
    <dbReference type="NCBI Taxonomy" id="1874116"/>
    <lineage>
        <taxon>Bacteria</taxon>
        <taxon>Bacillati</taxon>
        <taxon>Actinomycetota</taxon>
        <taxon>Actinomycetes</taxon>
        <taxon>Micrococcales</taxon>
        <taxon>Dermacoccaceae</taxon>
        <taxon>Allobranchiibius</taxon>
    </lineage>
</organism>
<dbReference type="EMBL" id="JACCFW010000001">
    <property type="protein sequence ID" value="NYJ75096.1"/>
    <property type="molecule type" value="Genomic_DNA"/>
</dbReference>
<keyword evidence="3" id="KW-0804">Transcription</keyword>
<dbReference type="Pfam" id="PF00440">
    <property type="entry name" value="TetR_N"/>
    <property type="match status" value="1"/>
</dbReference>
<dbReference type="SUPFAM" id="SSF46689">
    <property type="entry name" value="Homeodomain-like"/>
    <property type="match status" value="1"/>
</dbReference>
<evidence type="ECO:0000259" key="6">
    <source>
        <dbReference type="PROSITE" id="PS50977"/>
    </source>
</evidence>
<dbReference type="InterPro" id="IPR001647">
    <property type="entry name" value="HTH_TetR"/>
</dbReference>
<comment type="caution">
    <text evidence="7">The sequence shown here is derived from an EMBL/GenBank/DDBJ whole genome shotgun (WGS) entry which is preliminary data.</text>
</comment>
<feature type="region of interest" description="Disordered" evidence="5">
    <location>
        <begin position="221"/>
        <end position="244"/>
    </location>
</feature>
<evidence type="ECO:0000256" key="3">
    <source>
        <dbReference type="ARBA" id="ARBA00023163"/>
    </source>
</evidence>
<dbReference type="SUPFAM" id="SSF48498">
    <property type="entry name" value="Tetracyclin repressor-like, C-terminal domain"/>
    <property type="match status" value="1"/>
</dbReference>
<gene>
    <name evidence="7" type="ORF">HNR15_002059</name>
</gene>
<name>A0A853DBZ6_9MICO</name>
<dbReference type="GO" id="GO:0000976">
    <property type="term" value="F:transcription cis-regulatory region binding"/>
    <property type="evidence" value="ECO:0007669"/>
    <property type="project" value="TreeGrafter"/>
</dbReference>
<dbReference type="InterPro" id="IPR025996">
    <property type="entry name" value="MT1864/Rv1816-like_C"/>
</dbReference>
<keyword evidence="2 4" id="KW-0238">DNA-binding</keyword>
<dbReference type="RefSeq" id="WP_179481483.1">
    <property type="nucleotide sequence ID" value="NZ_JACCFW010000001.1"/>
</dbReference>
<feature type="DNA-binding region" description="H-T-H motif" evidence="4">
    <location>
        <begin position="42"/>
        <end position="61"/>
    </location>
</feature>
<proteinExistence type="predicted"/>
<dbReference type="PANTHER" id="PTHR30055:SF201">
    <property type="entry name" value="TRANSCRIPTIONAL REGULATORY PROTEIN"/>
    <property type="match status" value="1"/>
</dbReference>
<dbReference type="Gene3D" id="1.10.357.10">
    <property type="entry name" value="Tetracycline Repressor, domain 2"/>
    <property type="match status" value="1"/>
</dbReference>
<keyword evidence="1" id="KW-0805">Transcription regulation</keyword>